<dbReference type="Proteomes" id="UP000027986">
    <property type="component" value="Chromosome"/>
</dbReference>
<keyword evidence="2 7" id="KW-0813">Transport</keyword>
<dbReference type="PANTHER" id="PTHR30465:SF0">
    <property type="entry name" value="OLIGOPEPTIDE TRANSPORT SYSTEM PERMEASE PROTEIN APPB"/>
    <property type="match status" value="1"/>
</dbReference>
<comment type="similarity">
    <text evidence="7">Belongs to the binding-protein-dependent transport system permease family.</text>
</comment>
<feature type="transmembrane region" description="Helical" evidence="7">
    <location>
        <begin position="137"/>
        <end position="161"/>
    </location>
</feature>
<dbReference type="Pfam" id="PF19300">
    <property type="entry name" value="BPD_transp_1_N"/>
    <property type="match status" value="1"/>
</dbReference>
<dbReference type="GO" id="GO:0005886">
    <property type="term" value="C:plasma membrane"/>
    <property type="evidence" value="ECO:0007669"/>
    <property type="project" value="UniProtKB-SubCell"/>
</dbReference>
<protein>
    <submittedName>
        <fullName evidence="9">ABC transporter permease</fullName>
    </submittedName>
</protein>
<feature type="domain" description="ABC transmembrane type-1" evidence="8">
    <location>
        <begin position="98"/>
        <end position="317"/>
    </location>
</feature>
<keyword evidence="4 7" id="KW-0812">Transmembrane</keyword>
<dbReference type="InterPro" id="IPR035906">
    <property type="entry name" value="MetI-like_sf"/>
</dbReference>
<gene>
    <name evidence="9" type="ORF">HX89_08440</name>
</gene>
<proteinExistence type="inferred from homology"/>
<dbReference type="PROSITE" id="PS50928">
    <property type="entry name" value="ABC_TM1"/>
    <property type="match status" value="1"/>
</dbReference>
<evidence type="ECO:0000256" key="2">
    <source>
        <dbReference type="ARBA" id="ARBA00022448"/>
    </source>
</evidence>
<dbReference type="eggNOG" id="COG0601">
    <property type="taxonomic scope" value="Bacteria"/>
</dbReference>
<dbReference type="GO" id="GO:0055085">
    <property type="term" value="P:transmembrane transport"/>
    <property type="evidence" value="ECO:0007669"/>
    <property type="project" value="InterPro"/>
</dbReference>
<reference evidence="9 10" key="1">
    <citation type="submission" date="2014-07" db="EMBL/GenBank/DDBJ databases">
        <title>Genome Sequencing of Dermacoccus nishinomiyaensis.</title>
        <authorList>
            <person name="Hong K.W."/>
            <person name="Chan K.G."/>
        </authorList>
    </citation>
    <scope>NUCLEOTIDE SEQUENCE [LARGE SCALE GENOMIC DNA]</scope>
    <source>
        <strain evidence="9 10">M25</strain>
    </source>
</reference>
<evidence type="ECO:0000256" key="6">
    <source>
        <dbReference type="ARBA" id="ARBA00023136"/>
    </source>
</evidence>
<organism evidence="9 10">
    <name type="scientific">Dermacoccus nishinomiyaensis</name>
    <dbReference type="NCBI Taxonomy" id="1274"/>
    <lineage>
        <taxon>Bacteria</taxon>
        <taxon>Bacillati</taxon>
        <taxon>Actinomycetota</taxon>
        <taxon>Actinomycetes</taxon>
        <taxon>Micrococcales</taxon>
        <taxon>Dermacoccaceae</taxon>
        <taxon>Dermacoccus</taxon>
    </lineage>
</organism>
<dbReference type="PANTHER" id="PTHR30465">
    <property type="entry name" value="INNER MEMBRANE ABC TRANSPORTER"/>
    <property type="match status" value="1"/>
</dbReference>
<feature type="transmembrane region" description="Helical" evidence="7">
    <location>
        <begin position="12"/>
        <end position="31"/>
    </location>
</feature>
<dbReference type="HOGENOM" id="CLU_036879_1_2_11"/>
<evidence type="ECO:0000256" key="7">
    <source>
        <dbReference type="RuleBase" id="RU363032"/>
    </source>
</evidence>
<evidence type="ECO:0000256" key="5">
    <source>
        <dbReference type="ARBA" id="ARBA00022989"/>
    </source>
</evidence>
<keyword evidence="5 7" id="KW-1133">Transmembrane helix</keyword>
<evidence type="ECO:0000313" key="10">
    <source>
        <dbReference type="Proteomes" id="UP000027986"/>
    </source>
</evidence>
<evidence type="ECO:0000256" key="1">
    <source>
        <dbReference type="ARBA" id="ARBA00004651"/>
    </source>
</evidence>
<feature type="transmembrane region" description="Helical" evidence="7">
    <location>
        <begin position="181"/>
        <end position="207"/>
    </location>
</feature>
<dbReference type="InterPro" id="IPR000515">
    <property type="entry name" value="MetI-like"/>
</dbReference>
<feature type="transmembrane region" description="Helical" evidence="7">
    <location>
        <begin position="296"/>
        <end position="320"/>
    </location>
</feature>
<name>A0A075JGE7_9MICO</name>
<evidence type="ECO:0000256" key="4">
    <source>
        <dbReference type="ARBA" id="ARBA00022692"/>
    </source>
</evidence>
<evidence type="ECO:0000259" key="8">
    <source>
        <dbReference type="PROSITE" id="PS50928"/>
    </source>
</evidence>
<evidence type="ECO:0000256" key="3">
    <source>
        <dbReference type="ARBA" id="ARBA00022475"/>
    </source>
</evidence>
<sequence length="327" mass="36033">MLRYILRKALGWVVMIFVATNLTFFLASFFLKPESNYLARRPPLSHDQIVRSLDQYNLNPDESVFTKWWTWFQGVFFHWDWGQSPTGVDVNSEVAYRAAISAQLVLGATILSAVLGIALAVYSAARQYRFGDRVAQATSIITLNIPLPVAALCVVFLGIWANQKLGHTVFYVAGAQDPNVSGFWATFVSRLAHLVLPSITLILVGYASYHMTQRTLLLDTVDADFVRTARAKGLTRQEAIRRHGLRTSLIPTAAQLAFSIPAMFTGAIMTETIFAWKGMGQYFTQTIGQNDIHGTVAIAAFGALMTAIGAILADLATVALDPRVRVS</sequence>
<dbReference type="AlphaFoldDB" id="A0A075JGE7"/>
<dbReference type="EMBL" id="CP008889">
    <property type="protein sequence ID" value="AIF40964.1"/>
    <property type="molecule type" value="Genomic_DNA"/>
</dbReference>
<keyword evidence="10" id="KW-1185">Reference proteome</keyword>
<feature type="transmembrane region" description="Helical" evidence="7">
    <location>
        <begin position="256"/>
        <end position="276"/>
    </location>
</feature>
<keyword evidence="6 7" id="KW-0472">Membrane</keyword>
<dbReference type="KEGG" id="dni:HX89_08440"/>
<keyword evidence="3" id="KW-1003">Cell membrane</keyword>
<dbReference type="Pfam" id="PF00528">
    <property type="entry name" value="BPD_transp_1"/>
    <property type="match status" value="1"/>
</dbReference>
<feature type="transmembrane region" description="Helical" evidence="7">
    <location>
        <begin position="100"/>
        <end position="125"/>
    </location>
</feature>
<dbReference type="GeneID" id="41841169"/>
<dbReference type="CDD" id="cd06261">
    <property type="entry name" value="TM_PBP2"/>
    <property type="match status" value="1"/>
</dbReference>
<comment type="subcellular location">
    <subcellularLocation>
        <location evidence="1 7">Cell membrane</location>
        <topology evidence="1 7">Multi-pass membrane protein</topology>
    </subcellularLocation>
</comment>
<evidence type="ECO:0000313" key="9">
    <source>
        <dbReference type="EMBL" id="AIF40964.1"/>
    </source>
</evidence>
<dbReference type="SUPFAM" id="SSF161098">
    <property type="entry name" value="MetI-like"/>
    <property type="match status" value="1"/>
</dbReference>
<accession>A0A075JGE7</accession>
<dbReference type="OrthoDB" id="147639at2"/>
<dbReference type="InterPro" id="IPR045621">
    <property type="entry name" value="BPD_transp_1_N"/>
</dbReference>
<dbReference type="Gene3D" id="1.10.3720.10">
    <property type="entry name" value="MetI-like"/>
    <property type="match status" value="1"/>
</dbReference>
<dbReference type="RefSeq" id="WP_038568523.1">
    <property type="nucleotide sequence ID" value="NZ_CP008889.1"/>
</dbReference>